<dbReference type="RefSeq" id="WP_096371002.1">
    <property type="nucleotide sequence ID" value="NZ_AP017624.1"/>
</dbReference>
<feature type="region of interest" description="Disordered" evidence="1">
    <location>
        <begin position="48"/>
        <end position="69"/>
    </location>
</feature>
<dbReference type="InterPro" id="IPR033116">
    <property type="entry name" value="TRYPSIN_SER"/>
</dbReference>
<evidence type="ECO:0000313" key="4">
    <source>
        <dbReference type="EMBL" id="BAV41950.1"/>
    </source>
</evidence>
<dbReference type="GeneID" id="93437474"/>
<dbReference type="CDD" id="cd21112">
    <property type="entry name" value="alphaLP-like"/>
    <property type="match status" value="1"/>
</dbReference>
<dbReference type="InterPro" id="IPR018114">
    <property type="entry name" value="TRYPSIN_HIS"/>
</dbReference>
<dbReference type="InterPro" id="IPR009003">
    <property type="entry name" value="Peptidase_S1_PA"/>
</dbReference>
<feature type="transmembrane region" description="Helical" evidence="2">
    <location>
        <begin position="76"/>
        <end position="93"/>
    </location>
</feature>
<organism evidence="4 5">
    <name type="scientific">Mycobacterium ulcerans subsp. shinshuense</name>
    <dbReference type="NCBI Taxonomy" id="1124626"/>
    <lineage>
        <taxon>Bacteria</taxon>
        <taxon>Bacillati</taxon>
        <taxon>Actinomycetota</taxon>
        <taxon>Actinomycetes</taxon>
        <taxon>Mycobacteriales</taxon>
        <taxon>Mycobacteriaceae</taxon>
        <taxon>Mycobacterium</taxon>
        <taxon>Mycobacterium ulcerans group</taxon>
    </lineage>
</organism>
<proteinExistence type="predicted"/>
<gene>
    <name evidence="4" type="ORF">SHTP_2877</name>
</gene>
<dbReference type="AlphaFoldDB" id="A0A1B4Y4F7"/>
<dbReference type="InterPro" id="IPR001254">
    <property type="entry name" value="Trypsin_dom"/>
</dbReference>
<dbReference type="PROSITE" id="PS00135">
    <property type="entry name" value="TRYPSIN_SER"/>
    <property type="match status" value="1"/>
</dbReference>
<dbReference type="SUPFAM" id="SSF50494">
    <property type="entry name" value="Trypsin-like serine proteases"/>
    <property type="match status" value="1"/>
</dbReference>
<evidence type="ECO:0000313" key="5">
    <source>
        <dbReference type="Proteomes" id="UP000218067"/>
    </source>
</evidence>
<keyword evidence="2" id="KW-0472">Membrane</keyword>
<keyword evidence="2" id="KW-0812">Transmembrane</keyword>
<protein>
    <recommendedName>
        <fullName evidence="3">Peptidase S1 domain-containing protein</fullName>
    </recommendedName>
</protein>
<dbReference type="GO" id="GO:0004252">
    <property type="term" value="F:serine-type endopeptidase activity"/>
    <property type="evidence" value="ECO:0007669"/>
    <property type="project" value="InterPro"/>
</dbReference>
<accession>A0A1B4Y4F7</accession>
<dbReference type="GO" id="GO:0006508">
    <property type="term" value="P:proteolysis"/>
    <property type="evidence" value="ECO:0007669"/>
    <property type="project" value="InterPro"/>
</dbReference>
<dbReference type="Gene3D" id="2.40.10.10">
    <property type="entry name" value="Trypsin-like serine proteases"/>
    <property type="match status" value="2"/>
</dbReference>
<feature type="domain" description="Peptidase S1" evidence="3">
    <location>
        <begin position="131"/>
        <end position="299"/>
    </location>
</feature>
<name>A0A1B4Y4F7_MYCUL</name>
<reference evidence="4 5" key="1">
    <citation type="submission" date="2016-08" db="EMBL/GenBank/DDBJ databases">
        <title>Complete genome sequence of Mycobacterium shinshuense, a subspecies of M. ulcerans.</title>
        <authorList>
            <person name="Yoshida M."/>
            <person name="Ogura Y."/>
            <person name="Hayashi T."/>
            <person name="Hoshino Y."/>
        </authorList>
    </citation>
    <scope>NUCLEOTIDE SEQUENCE [LARGE SCALE GENOMIC DNA]</scope>
    <source>
        <strain evidence="5">ATCC 33728</strain>
    </source>
</reference>
<evidence type="ECO:0000256" key="2">
    <source>
        <dbReference type="SAM" id="Phobius"/>
    </source>
</evidence>
<dbReference type="PROSITE" id="PS00134">
    <property type="entry name" value="TRYPSIN_HIS"/>
    <property type="match status" value="1"/>
</dbReference>
<evidence type="ECO:0000256" key="1">
    <source>
        <dbReference type="SAM" id="MobiDB-lite"/>
    </source>
</evidence>
<evidence type="ECO:0000259" key="3">
    <source>
        <dbReference type="Pfam" id="PF00089"/>
    </source>
</evidence>
<feature type="transmembrane region" description="Helical" evidence="2">
    <location>
        <begin position="22"/>
        <end position="40"/>
    </location>
</feature>
<dbReference type="EMBL" id="AP017624">
    <property type="protein sequence ID" value="BAV41950.1"/>
    <property type="molecule type" value="Genomic_DNA"/>
</dbReference>
<keyword evidence="2" id="KW-1133">Transmembrane helix</keyword>
<dbReference type="Proteomes" id="UP000218067">
    <property type="component" value="Chromosome"/>
</dbReference>
<dbReference type="Pfam" id="PF00089">
    <property type="entry name" value="Trypsin"/>
    <property type="match status" value="1"/>
</dbReference>
<sequence length="324" mass="32890">MVGVSAHALANLGSPSSLARTALLLAGALLCLSVAAWPVLSQRRRQHPETQEQMFAGTNVPYAAPPQRRQSDGGRLTFAALICAAGFVAAIWLPSKSTMPARPLVALPGASAIAPGTGIAVTYADGSGGMGCTAGFLVRTNAGRTGILTAGHCNKEGEASKVSINYSAGGGYVNIGTFSQSVSEGLNGEAHDIGLITLDSGKIPQSPAIKAAVPVTGIATDLKVGQLLCKFGMKTGRAECGQVTDISASKVAFLAASECGDSGGPVYRLDDDGTAVAVGILIRAGHANDPHPGCSTPATFSIAELVRPWLGRWSLTAITEPGSP</sequence>
<dbReference type="InterPro" id="IPR043504">
    <property type="entry name" value="Peptidase_S1_PA_chymotrypsin"/>
</dbReference>